<evidence type="ECO:0008006" key="3">
    <source>
        <dbReference type="Google" id="ProtNLM"/>
    </source>
</evidence>
<reference evidence="1 2" key="1">
    <citation type="submission" date="2016-10" db="EMBL/GenBank/DDBJ databases">
        <authorList>
            <person name="de Groot N.N."/>
        </authorList>
    </citation>
    <scope>NUCLEOTIDE SEQUENCE [LARGE SCALE GENOMIC DNA]</scope>
    <source>
        <strain evidence="1 2">OK461</strain>
    </source>
</reference>
<sequence>MLLRRRRESDARPGKMSERELRLRRTCERALEDVHIQRPFSIESFCEALSVKRGRKMVLREFPEGSGLNAPCGLWVAYADEDHIWHVPATSQRHRTQVILHEIGHMLLEHGGDSGVSALLAALPPEIAPARVKAVFGRTDYSTDQEHDAELTASILGEIADTLPTAPSTSRDGLLARVDATMIHPRRDCR</sequence>
<evidence type="ECO:0000313" key="1">
    <source>
        <dbReference type="EMBL" id="SFG90246.1"/>
    </source>
</evidence>
<gene>
    <name evidence="1" type="ORF">SAMN02787118_13273</name>
</gene>
<evidence type="ECO:0000313" key="2">
    <source>
        <dbReference type="Proteomes" id="UP000181942"/>
    </source>
</evidence>
<dbReference type="AlphaFoldDB" id="A0A1I2VRY8"/>
<protein>
    <recommendedName>
        <fullName evidence="3">IrrE N-terminal-like domain-containing protein</fullName>
    </recommendedName>
</protein>
<name>A0A1I2VRY8_9ACTN</name>
<organism evidence="1 2">
    <name type="scientific">Streptomyces mirabilis</name>
    <dbReference type="NCBI Taxonomy" id="68239"/>
    <lineage>
        <taxon>Bacteria</taxon>
        <taxon>Bacillati</taxon>
        <taxon>Actinomycetota</taxon>
        <taxon>Actinomycetes</taxon>
        <taxon>Kitasatosporales</taxon>
        <taxon>Streptomycetaceae</taxon>
        <taxon>Streptomyces</taxon>
    </lineage>
</organism>
<accession>A0A1I2VRY8</accession>
<dbReference type="EMBL" id="FONR01000032">
    <property type="protein sequence ID" value="SFG90246.1"/>
    <property type="molecule type" value="Genomic_DNA"/>
</dbReference>
<proteinExistence type="predicted"/>
<dbReference type="Proteomes" id="UP000181942">
    <property type="component" value="Unassembled WGS sequence"/>
</dbReference>